<comment type="caution">
    <text evidence="2">The sequence shown here is derived from an EMBL/GenBank/DDBJ whole genome shotgun (WGS) entry which is preliminary data.</text>
</comment>
<organism evidence="2 3">
    <name type="scientific">Haloarcula salinisoli</name>
    <dbReference type="NCBI Taxonomy" id="2487746"/>
    <lineage>
        <taxon>Archaea</taxon>
        <taxon>Methanobacteriati</taxon>
        <taxon>Methanobacteriota</taxon>
        <taxon>Stenosarchaea group</taxon>
        <taxon>Halobacteria</taxon>
        <taxon>Halobacteriales</taxon>
        <taxon>Haloarculaceae</taxon>
        <taxon>Haloarcula</taxon>
    </lineage>
</organism>
<sequence>MSVVTEITVAASEFLLGRVLARGSVADIELERAVPASGQVMPYIWVSDRDLPEFERQVRTSPHVARLIALDVVNNQGMYRIEWADDGESLVYGLSETGATILAAGGDDIWELLLRFDDYGGLARFHTYCRRDGIEISLDRVYSPEEIEQVGGEDLRTQL</sequence>
<name>A0A8J7YH99_9EURY</name>
<evidence type="ECO:0000313" key="3">
    <source>
        <dbReference type="Proteomes" id="UP000783863"/>
    </source>
</evidence>
<dbReference type="InterPro" id="IPR031803">
    <property type="entry name" value="BAT_GAF/HTH-assoc"/>
</dbReference>
<gene>
    <name evidence="2" type="ORF">EGD98_06315</name>
</gene>
<feature type="domain" description="Bacterioopsin transcriptional activator GAF and HTH associated" evidence="1">
    <location>
        <begin position="9"/>
        <end position="106"/>
    </location>
</feature>
<dbReference type="RefSeq" id="WP_220587496.1">
    <property type="nucleotide sequence ID" value="NZ_RKLQ01000001.1"/>
</dbReference>
<reference evidence="2" key="1">
    <citation type="submission" date="2021-06" db="EMBL/GenBank/DDBJ databases">
        <title>Halomicroarcula sp. F24A a new haloarchaeum isolated from saline soil.</title>
        <authorList>
            <person name="Duran-Viseras A."/>
            <person name="Sanchez-Porro C."/>
            <person name="Ventosa A."/>
        </authorList>
    </citation>
    <scope>NUCLEOTIDE SEQUENCE</scope>
    <source>
        <strain evidence="2">F24A</strain>
    </source>
</reference>
<dbReference type="EMBL" id="RKLQ01000001">
    <property type="protein sequence ID" value="MBX0303286.1"/>
    <property type="molecule type" value="Genomic_DNA"/>
</dbReference>
<dbReference type="Pfam" id="PF15915">
    <property type="entry name" value="BAT"/>
    <property type="match status" value="1"/>
</dbReference>
<evidence type="ECO:0000313" key="2">
    <source>
        <dbReference type="EMBL" id="MBX0303286.1"/>
    </source>
</evidence>
<accession>A0A8J7YH99</accession>
<dbReference type="AlphaFoldDB" id="A0A8J7YH99"/>
<keyword evidence="3" id="KW-1185">Reference proteome</keyword>
<proteinExistence type="predicted"/>
<dbReference type="Proteomes" id="UP000783863">
    <property type="component" value="Unassembled WGS sequence"/>
</dbReference>
<evidence type="ECO:0000259" key="1">
    <source>
        <dbReference type="Pfam" id="PF15915"/>
    </source>
</evidence>
<protein>
    <recommendedName>
        <fullName evidence="1">Bacterioopsin transcriptional activator GAF and HTH associated domain-containing protein</fullName>
    </recommendedName>
</protein>